<dbReference type="RefSeq" id="WP_189826113.1">
    <property type="nucleotide sequence ID" value="NZ_BMVC01000014.1"/>
</dbReference>
<evidence type="ECO:0000313" key="1">
    <source>
        <dbReference type="EMBL" id="GHD08648.1"/>
    </source>
</evidence>
<dbReference type="Proteomes" id="UP000638353">
    <property type="component" value="Unassembled WGS sequence"/>
</dbReference>
<proteinExistence type="predicted"/>
<sequence length="109" mass="11638">MPISNVYSGGLWAISGGRHEISLTIARAGSRGWAFAETELSRVSGSGAAYAWISAVRYQPSSDQILVGLSPEPDGALSSQWIANCLSATFTVRVINEYAYAVAKLSPWD</sequence>
<reference evidence="1" key="1">
    <citation type="journal article" date="2014" name="Int. J. Syst. Evol. Microbiol.">
        <title>Complete genome sequence of Corynebacterium casei LMG S-19264T (=DSM 44701T), isolated from a smear-ripened cheese.</title>
        <authorList>
            <consortium name="US DOE Joint Genome Institute (JGI-PGF)"/>
            <person name="Walter F."/>
            <person name="Albersmeier A."/>
            <person name="Kalinowski J."/>
            <person name="Ruckert C."/>
        </authorList>
    </citation>
    <scope>NUCLEOTIDE SEQUENCE</scope>
    <source>
        <strain evidence="1">JCM 4637</strain>
    </source>
</reference>
<gene>
    <name evidence="1" type="ORF">GCM10010334_62160</name>
</gene>
<organism evidence="1 2">
    <name type="scientific">Streptomyces finlayi</name>
    <dbReference type="NCBI Taxonomy" id="67296"/>
    <lineage>
        <taxon>Bacteria</taxon>
        <taxon>Bacillati</taxon>
        <taxon>Actinomycetota</taxon>
        <taxon>Actinomycetes</taxon>
        <taxon>Kitasatosporales</taxon>
        <taxon>Streptomycetaceae</taxon>
        <taxon>Streptomyces</taxon>
    </lineage>
</organism>
<comment type="caution">
    <text evidence="1">The sequence shown here is derived from an EMBL/GenBank/DDBJ whole genome shotgun (WGS) entry which is preliminary data.</text>
</comment>
<dbReference type="AlphaFoldDB" id="A0A919CD21"/>
<accession>A0A919CD21</accession>
<reference evidence="1" key="2">
    <citation type="submission" date="2020-09" db="EMBL/GenBank/DDBJ databases">
        <authorList>
            <person name="Sun Q."/>
            <person name="Ohkuma M."/>
        </authorList>
    </citation>
    <scope>NUCLEOTIDE SEQUENCE</scope>
    <source>
        <strain evidence="1">JCM 4637</strain>
    </source>
</reference>
<protein>
    <submittedName>
        <fullName evidence="1">Uncharacterized protein</fullName>
    </submittedName>
</protein>
<name>A0A919CD21_9ACTN</name>
<dbReference type="EMBL" id="BMVC01000014">
    <property type="protein sequence ID" value="GHD08648.1"/>
    <property type="molecule type" value="Genomic_DNA"/>
</dbReference>
<evidence type="ECO:0000313" key="2">
    <source>
        <dbReference type="Proteomes" id="UP000638353"/>
    </source>
</evidence>